<dbReference type="PANTHER" id="PTHR34071:SF2">
    <property type="entry name" value="FLAVIN-NUCLEOTIDE-BINDING PROTEIN"/>
    <property type="match status" value="1"/>
</dbReference>
<dbReference type="EMBL" id="JAAQHG020000002">
    <property type="protein sequence ID" value="KAL1590504.1"/>
    <property type="molecule type" value="Genomic_DNA"/>
</dbReference>
<dbReference type="InterPro" id="IPR012349">
    <property type="entry name" value="Split_barrel_FMN-bd"/>
</dbReference>
<organism evidence="1 2">
    <name type="scientific">Cladosporium halotolerans</name>
    <dbReference type="NCBI Taxonomy" id="1052096"/>
    <lineage>
        <taxon>Eukaryota</taxon>
        <taxon>Fungi</taxon>
        <taxon>Dikarya</taxon>
        <taxon>Ascomycota</taxon>
        <taxon>Pezizomycotina</taxon>
        <taxon>Dothideomycetes</taxon>
        <taxon>Dothideomycetidae</taxon>
        <taxon>Cladosporiales</taxon>
        <taxon>Cladosporiaceae</taxon>
        <taxon>Cladosporium</taxon>
    </lineage>
</organism>
<reference evidence="1 2" key="1">
    <citation type="journal article" date="2020" name="Microbiol. Resour. Announc.">
        <title>Draft Genome Sequence of a Cladosporium Species Isolated from the Mesophotic Ascidian Didemnum maculosum.</title>
        <authorList>
            <person name="Gioti A."/>
            <person name="Siaperas R."/>
            <person name="Nikolaivits E."/>
            <person name="Le Goff G."/>
            <person name="Ouazzani J."/>
            <person name="Kotoulas G."/>
            <person name="Topakas E."/>
        </authorList>
    </citation>
    <scope>NUCLEOTIDE SEQUENCE [LARGE SCALE GENOMIC DNA]</scope>
    <source>
        <strain evidence="1 2">TM138-S3</strain>
    </source>
</reference>
<proteinExistence type="predicted"/>
<dbReference type="InterPro" id="IPR024747">
    <property type="entry name" value="Pyridox_Oxase-rel"/>
</dbReference>
<dbReference type="Pfam" id="PF12900">
    <property type="entry name" value="Pyridox_ox_2"/>
    <property type="match status" value="1"/>
</dbReference>
<dbReference type="RefSeq" id="XP_069233609.1">
    <property type="nucleotide sequence ID" value="XM_069369570.1"/>
</dbReference>
<dbReference type="Proteomes" id="UP000803884">
    <property type="component" value="Unassembled WGS sequence"/>
</dbReference>
<comment type="caution">
    <text evidence="1">The sequence shown here is derived from an EMBL/GenBank/DDBJ whole genome shotgun (WGS) entry which is preliminary data.</text>
</comment>
<name>A0AB34KZQ4_9PEZI</name>
<evidence type="ECO:0000313" key="1">
    <source>
        <dbReference type="EMBL" id="KAL1590504.1"/>
    </source>
</evidence>
<dbReference type="SUPFAM" id="SSF50475">
    <property type="entry name" value="FMN-binding split barrel"/>
    <property type="match status" value="1"/>
</dbReference>
<sequence>MAQYAAETGLNKLNRYNKRANYDKELIHSIITECPILHVSFNAPPQEGPQFPTILPMLGSVATYTRDTEPHIYVHGSAAARLFKLTPGGGEAPLCVAATILYGYVLSLAPFNNSCNYRSAVVFGFGSVVEDPEEAVWAMRLITNEAMPQRWENSRHPPSKAEITATGVLKIRIETASAKVRTGGPCDEKADLQDAELSGKTWVGVVPAYQTLGEPIAGANNKVKFLPEYLADWVADTNSMAEQRAIDAVE</sequence>
<evidence type="ECO:0000313" key="2">
    <source>
        <dbReference type="Proteomes" id="UP000803884"/>
    </source>
</evidence>
<dbReference type="Gene3D" id="2.30.110.10">
    <property type="entry name" value="Electron Transport, Fmn-binding Protein, Chain A"/>
    <property type="match status" value="1"/>
</dbReference>
<keyword evidence="2" id="KW-1185">Reference proteome</keyword>
<protein>
    <recommendedName>
        <fullName evidence="3">Flavin-nucleotide-binding protein</fullName>
    </recommendedName>
</protein>
<evidence type="ECO:0008006" key="3">
    <source>
        <dbReference type="Google" id="ProtNLM"/>
    </source>
</evidence>
<dbReference type="GeneID" id="96002408"/>
<gene>
    <name evidence="1" type="ORF">WHR41_00964</name>
</gene>
<accession>A0AB34KZQ4</accession>
<dbReference type="AlphaFoldDB" id="A0AB34KZQ4"/>
<dbReference type="PANTHER" id="PTHR34071">
    <property type="entry name" value="5-NITROIMIDAZOLE ANTIBIOTICS RESISTANCE PROTEIN, NIMA-FAMILY-RELATED PROTEIN-RELATED"/>
    <property type="match status" value="1"/>
</dbReference>